<evidence type="ECO:0000256" key="5">
    <source>
        <dbReference type="ARBA" id="ARBA00022553"/>
    </source>
</evidence>
<dbReference type="PIRSF" id="PIRSF028973">
    <property type="entry name" value="Scavenger_mRNA_decap_enz"/>
    <property type="match status" value="1"/>
</dbReference>
<dbReference type="Gene3D" id="3.30.428.10">
    <property type="entry name" value="HIT-like"/>
    <property type="match status" value="1"/>
</dbReference>
<comment type="subunit">
    <text evidence="6">Homodimer. Forms heterodimer with DCS2; the interaction inhibits the DCS1 scavenger decapping activity during post-diauxic growth.</text>
</comment>
<dbReference type="GO" id="GO:0005634">
    <property type="term" value="C:nucleus"/>
    <property type="evidence" value="ECO:0007669"/>
    <property type="project" value="TreeGrafter"/>
</dbReference>
<dbReference type="eggNOG" id="KOG3969">
    <property type="taxonomic scope" value="Eukaryota"/>
</dbReference>
<dbReference type="OMA" id="PNTKWDG"/>
<reference evidence="8 9" key="1">
    <citation type="journal article" date="2011" name="Proc. Natl. Acad. Sci. U.S.A.">
        <title>Evolutionary erosion of yeast sex chromosomes by mating-type switching accidents.</title>
        <authorList>
            <person name="Gordon J.L."/>
            <person name="Armisen D."/>
            <person name="Proux-Wera E."/>
            <person name="Oheigeartaigh S.S."/>
            <person name="Byrne K.P."/>
            <person name="Wolfe K.H."/>
        </authorList>
    </citation>
    <scope>NUCLEOTIDE SEQUENCE [LARGE SCALE GENOMIC DNA]</scope>
    <source>
        <strain evidence="9">ATCC 24235 / CBS 4417 / NBRC 1672 / NRRL Y-8282 / UCD 70-5</strain>
    </source>
</reference>
<dbReference type="STRING" id="1071381.G8BUF2"/>
<dbReference type="GO" id="GO:0044692">
    <property type="term" value="F:exoribonuclease activator activity"/>
    <property type="evidence" value="ECO:0007669"/>
    <property type="project" value="EnsemblFungi"/>
</dbReference>
<dbReference type="InterPro" id="IPR011145">
    <property type="entry name" value="Scavenger_mRNA_decap_enz_N"/>
</dbReference>
<dbReference type="PANTHER" id="PTHR12978:SF0">
    <property type="entry name" value="M7GPPPX DIPHOSPHATASE"/>
    <property type="match status" value="1"/>
</dbReference>
<dbReference type="GeneID" id="11535331"/>
<dbReference type="PROSITE" id="PS00892">
    <property type="entry name" value="HIT_1"/>
    <property type="match status" value="1"/>
</dbReference>
<sequence length="371" mass="42975">MSENFNKADSSCDMQKHKDFSDLINRFEFLKVLDTNPQTKTLSLLGTIDNKKAIMTAEKTHFIFDETHLHSQDQSKASTGNLAKKIPIFYHCDDEFSCVNNIECIREVASNDVYHWGLIVLKQHITNNPTARLNLIWPASPVHIKKYEQTPLHMIKETPELYNRIVKPYIDEIFNSGKLDWVNDILYNDIEKERVIYKDFVEKQSAKASDGVIILPNTKWDGVNVDSLYLVAIVYRNDLRTVRDLKQSDREWLINLDRKIRSVVPANYNYAVHSDELRLFVHYQPSYYYFHVHIVNIKHPGLEDNITAGRAILLDDVIDSLKFLGPEGYLKKTISYSIGENHELWSKGFKQEVDKQLDMDGVPCPPPAVNF</sequence>
<dbReference type="InterPro" id="IPR008594">
    <property type="entry name" value="DcpS/DCS2"/>
</dbReference>
<dbReference type="HOGENOM" id="CLU_041045_0_1_1"/>
<dbReference type="GO" id="GO:0006979">
    <property type="term" value="P:response to oxidative stress"/>
    <property type="evidence" value="ECO:0007669"/>
    <property type="project" value="EnsemblFungi"/>
</dbReference>
<evidence type="ECO:0000256" key="3">
    <source>
        <dbReference type="ARBA" id="ARBA00010208"/>
    </source>
</evidence>
<dbReference type="AlphaFoldDB" id="G8BUF2"/>
<evidence type="ECO:0000256" key="6">
    <source>
        <dbReference type="ARBA" id="ARBA00061747"/>
    </source>
</evidence>
<evidence type="ECO:0000256" key="1">
    <source>
        <dbReference type="ARBA" id="ARBA00004201"/>
    </source>
</evidence>
<dbReference type="GO" id="GO:0006970">
    <property type="term" value="P:response to osmotic stress"/>
    <property type="evidence" value="ECO:0007669"/>
    <property type="project" value="EnsemblFungi"/>
</dbReference>
<dbReference type="EMBL" id="HE612861">
    <property type="protein sequence ID" value="CCE63738.1"/>
    <property type="molecule type" value="Genomic_DNA"/>
</dbReference>
<dbReference type="GO" id="GO:0031086">
    <property type="term" value="P:nuclear-transcribed mRNA catabolic process, deadenylation-independent decay"/>
    <property type="evidence" value="ECO:0007669"/>
    <property type="project" value="EnsemblFungi"/>
</dbReference>
<dbReference type="RefSeq" id="XP_003686172.1">
    <property type="nucleotide sequence ID" value="XM_003686124.1"/>
</dbReference>
<dbReference type="GO" id="GO:0009408">
    <property type="term" value="P:response to heat"/>
    <property type="evidence" value="ECO:0007669"/>
    <property type="project" value="EnsemblFungi"/>
</dbReference>
<dbReference type="GO" id="GO:0009267">
    <property type="term" value="P:cellular response to starvation"/>
    <property type="evidence" value="ECO:0007669"/>
    <property type="project" value="EnsemblFungi"/>
</dbReference>
<evidence type="ECO:0000256" key="7">
    <source>
        <dbReference type="PIRSR" id="PIRSR028973-1"/>
    </source>
</evidence>
<dbReference type="Proteomes" id="UP000005666">
    <property type="component" value="Chromosome 6"/>
</dbReference>
<dbReference type="GO" id="GO:0048471">
    <property type="term" value="C:perinuclear region of cytoplasm"/>
    <property type="evidence" value="ECO:0007669"/>
    <property type="project" value="UniProtKB-SubCell"/>
</dbReference>
<dbReference type="GO" id="GO:0042803">
    <property type="term" value="F:protein homodimerization activity"/>
    <property type="evidence" value="ECO:0007669"/>
    <property type="project" value="EnsemblFungi"/>
</dbReference>
<dbReference type="Pfam" id="PF11969">
    <property type="entry name" value="DcpS_C"/>
    <property type="match status" value="1"/>
</dbReference>
<name>G8BUF2_TETPH</name>
<organism evidence="8 9">
    <name type="scientific">Tetrapisispora phaffii (strain ATCC 24235 / CBS 4417 / NBRC 1672 / NRRL Y-8282 / UCD 70-5)</name>
    <name type="common">Yeast</name>
    <name type="synonym">Fabospora phaffii</name>
    <dbReference type="NCBI Taxonomy" id="1071381"/>
    <lineage>
        <taxon>Eukaryota</taxon>
        <taxon>Fungi</taxon>
        <taxon>Dikarya</taxon>
        <taxon>Ascomycota</taxon>
        <taxon>Saccharomycotina</taxon>
        <taxon>Saccharomycetes</taxon>
        <taxon>Saccharomycetales</taxon>
        <taxon>Saccharomycetaceae</taxon>
        <taxon>Tetrapisispora</taxon>
    </lineage>
</organism>
<dbReference type="SUPFAM" id="SSF102860">
    <property type="entry name" value="mRNA decapping enzyme DcpS N-terminal domain"/>
    <property type="match status" value="1"/>
</dbReference>
<comment type="similarity">
    <text evidence="3">Belongs to the HIT family.</text>
</comment>
<gene>
    <name evidence="8" type="primary">TPHA0F02580</name>
    <name evidence="8" type="ordered locus">TPHA_0F02580</name>
</gene>
<dbReference type="InterPro" id="IPR036265">
    <property type="entry name" value="HIT-like_sf"/>
</dbReference>
<keyword evidence="4" id="KW-0963">Cytoplasm</keyword>
<dbReference type="Gene3D" id="3.30.200.40">
    <property type="entry name" value="Scavenger mRNA decapping enzyme, N-terminal domain"/>
    <property type="match status" value="1"/>
</dbReference>
<comment type="subcellular location">
    <subcellularLocation>
        <location evidence="1">Cytoplasm</location>
        <location evidence="1">P-body</location>
    </subcellularLocation>
    <subcellularLocation>
        <location evidence="2">Cytoplasm</location>
        <location evidence="2">Perinuclear region</location>
    </subcellularLocation>
</comment>
<evidence type="ECO:0000313" key="8">
    <source>
        <dbReference type="EMBL" id="CCE63738.1"/>
    </source>
</evidence>
<dbReference type="FunFam" id="3.30.200.40:FF:000002">
    <property type="entry name" value="m7GpppX diphosphatase"/>
    <property type="match status" value="1"/>
</dbReference>
<dbReference type="GO" id="GO:0007584">
    <property type="term" value="P:response to nutrient"/>
    <property type="evidence" value="ECO:0007669"/>
    <property type="project" value="EnsemblFungi"/>
</dbReference>
<feature type="active site" description="Nucleophile" evidence="7">
    <location>
        <position position="291"/>
    </location>
</feature>
<dbReference type="Pfam" id="PF05652">
    <property type="entry name" value="DcpS"/>
    <property type="match status" value="1"/>
</dbReference>
<dbReference type="GO" id="GO:0000290">
    <property type="term" value="P:deadenylation-dependent decapping of nuclear-transcribed mRNA"/>
    <property type="evidence" value="ECO:0007669"/>
    <property type="project" value="EnsemblFungi"/>
</dbReference>
<protein>
    <recommendedName>
        <fullName evidence="10">HIT domain-containing protein</fullName>
    </recommendedName>
</protein>
<dbReference type="PANTHER" id="PTHR12978">
    <property type="entry name" value="HISTIDINE TRIAD HIT PROTEIN MEMBER"/>
    <property type="match status" value="1"/>
</dbReference>
<evidence type="ECO:0008006" key="10">
    <source>
        <dbReference type="Google" id="ProtNLM"/>
    </source>
</evidence>
<dbReference type="GO" id="GO:0000932">
    <property type="term" value="C:P-body"/>
    <property type="evidence" value="ECO:0007669"/>
    <property type="project" value="UniProtKB-SubCell"/>
</dbReference>
<dbReference type="InterPro" id="IPR019808">
    <property type="entry name" value="Histidine_triad_CS"/>
</dbReference>
<dbReference type="SUPFAM" id="SSF54197">
    <property type="entry name" value="HIT-like"/>
    <property type="match status" value="1"/>
</dbReference>
<evidence type="ECO:0000256" key="2">
    <source>
        <dbReference type="ARBA" id="ARBA00004556"/>
    </source>
</evidence>
<dbReference type="OrthoDB" id="10264956at2759"/>
<keyword evidence="9" id="KW-1185">Reference proteome</keyword>
<evidence type="ECO:0000256" key="4">
    <source>
        <dbReference type="ARBA" id="ARBA00022490"/>
    </source>
</evidence>
<dbReference type="KEGG" id="tpf:TPHA_0F02580"/>
<evidence type="ECO:0000313" key="9">
    <source>
        <dbReference type="Proteomes" id="UP000005666"/>
    </source>
</evidence>
<keyword evidence="5" id="KW-0597">Phosphoprotein</keyword>
<dbReference type="GO" id="GO:0106095">
    <property type="term" value="C:m7G(5')pppN diphosphatase complex"/>
    <property type="evidence" value="ECO:0007669"/>
    <property type="project" value="EnsemblFungi"/>
</dbReference>
<proteinExistence type="inferred from homology"/>
<accession>G8BUF2</accession>
<dbReference type="GO" id="GO:0000340">
    <property type="term" value="F:RNA 7-methylguanosine cap binding"/>
    <property type="evidence" value="ECO:0007669"/>
    <property type="project" value="EnsemblFungi"/>
</dbReference>
<dbReference type="GO" id="GO:0016818">
    <property type="term" value="F:hydrolase activity, acting on acid anhydrides, in phosphorus-containing anhydrides"/>
    <property type="evidence" value="ECO:0007669"/>
    <property type="project" value="EnsemblFungi"/>
</dbReference>
<dbReference type="FunFam" id="3.30.428.10:FF:000015">
    <property type="entry name" value="m7GpppX diphosphatase"/>
    <property type="match status" value="1"/>
</dbReference>
<dbReference type="GO" id="GO:0046982">
    <property type="term" value="F:protein heterodimerization activity"/>
    <property type="evidence" value="ECO:0007669"/>
    <property type="project" value="EnsemblFungi"/>
</dbReference>